<dbReference type="GO" id="GO:0015074">
    <property type="term" value="P:DNA integration"/>
    <property type="evidence" value="ECO:0007669"/>
    <property type="project" value="InterPro"/>
</dbReference>
<feature type="domain" description="Transposase Tc1-like" evidence="1">
    <location>
        <begin position="29"/>
        <end position="88"/>
    </location>
</feature>
<evidence type="ECO:0000313" key="2">
    <source>
        <dbReference type="EMBL" id="KAG6462792.1"/>
    </source>
</evidence>
<proteinExistence type="predicted"/>
<sequence>MVCRSTGGRTRASTHRENRFIVSTSLRNVFLTSVKKELNEVRGAKASARIIGRRLKKPEITSYRPTNGPKLSAAHRQARMSFGREHLNRTEEQWAFIFFSDECKTCLTGADGPRRVYRRCGERYA</sequence>
<dbReference type="GO" id="GO:0006313">
    <property type="term" value="P:DNA transposition"/>
    <property type="evidence" value="ECO:0007669"/>
    <property type="project" value="InterPro"/>
</dbReference>
<gene>
    <name evidence="2" type="ORF">O3G_MSEX013472</name>
</gene>
<dbReference type="Proteomes" id="UP000791440">
    <property type="component" value="Unassembled WGS sequence"/>
</dbReference>
<evidence type="ECO:0000259" key="1">
    <source>
        <dbReference type="Pfam" id="PF01498"/>
    </source>
</evidence>
<dbReference type="GO" id="GO:0003677">
    <property type="term" value="F:DNA binding"/>
    <property type="evidence" value="ECO:0007669"/>
    <property type="project" value="InterPro"/>
</dbReference>
<evidence type="ECO:0000313" key="3">
    <source>
        <dbReference type="Proteomes" id="UP000791440"/>
    </source>
</evidence>
<name>A0A921ZRA8_MANSE</name>
<dbReference type="AlphaFoldDB" id="A0A921ZRA8"/>
<organism evidence="2 3">
    <name type="scientific">Manduca sexta</name>
    <name type="common">Tobacco hawkmoth</name>
    <name type="synonym">Tobacco hornworm</name>
    <dbReference type="NCBI Taxonomy" id="7130"/>
    <lineage>
        <taxon>Eukaryota</taxon>
        <taxon>Metazoa</taxon>
        <taxon>Ecdysozoa</taxon>
        <taxon>Arthropoda</taxon>
        <taxon>Hexapoda</taxon>
        <taxon>Insecta</taxon>
        <taxon>Pterygota</taxon>
        <taxon>Neoptera</taxon>
        <taxon>Endopterygota</taxon>
        <taxon>Lepidoptera</taxon>
        <taxon>Glossata</taxon>
        <taxon>Ditrysia</taxon>
        <taxon>Bombycoidea</taxon>
        <taxon>Sphingidae</taxon>
        <taxon>Sphinginae</taxon>
        <taxon>Sphingini</taxon>
        <taxon>Manduca</taxon>
    </lineage>
</organism>
<dbReference type="InterPro" id="IPR002492">
    <property type="entry name" value="Transposase_Tc1-like"/>
</dbReference>
<reference evidence="2" key="1">
    <citation type="journal article" date="2016" name="Insect Biochem. Mol. Biol.">
        <title>Multifaceted biological insights from a draft genome sequence of the tobacco hornworm moth, Manduca sexta.</title>
        <authorList>
            <person name="Kanost M.R."/>
            <person name="Arrese E.L."/>
            <person name="Cao X."/>
            <person name="Chen Y.R."/>
            <person name="Chellapilla S."/>
            <person name="Goldsmith M.R."/>
            <person name="Grosse-Wilde E."/>
            <person name="Heckel D.G."/>
            <person name="Herndon N."/>
            <person name="Jiang H."/>
            <person name="Papanicolaou A."/>
            <person name="Qu J."/>
            <person name="Soulages J.L."/>
            <person name="Vogel H."/>
            <person name="Walters J."/>
            <person name="Waterhouse R.M."/>
            <person name="Ahn S.J."/>
            <person name="Almeida F.C."/>
            <person name="An C."/>
            <person name="Aqrawi P."/>
            <person name="Bretschneider A."/>
            <person name="Bryant W.B."/>
            <person name="Bucks S."/>
            <person name="Chao H."/>
            <person name="Chevignon G."/>
            <person name="Christen J.M."/>
            <person name="Clarke D.F."/>
            <person name="Dittmer N.T."/>
            <person name="Ferguson L.C.F."/>
            <person name="Garavelou S."/>
            <person name="Gordon K.H.J."/>
            <person name="Gunaratna R.T."/>
            <person name="Han Y."/>
            <person name="Hauser F."/>
            <person name="He Y."/>
            <person name="Heidel-Fischer H."/>
            <person name="Hirsh A."/>
            <person name="Hu Y."/>
            <person name="Jiang H."/>
            <person name="Kalra D."/>
            <person name="Klinner C."/>
            <person name="Konig C."/>
            <person name="Kovar C."/>
            <person name="Kroll A.R."/>
            <person name="Kuwar S.S."/>
            <person name="Lee S.L."/>
            <person name="Lehman R."/>
            <person name="Li K."/>
            <person name="Li Z."/>
            <person name="Liang H."/>
            <person name="Lovelace S."/>
            <person name="Lu Z."/>
            <person name="Mansfield J.H."/>
            <person name="McCulloch K.J."/>
            <person name="Mathew T."/>
            <person name="Morton B."/>
            <person name="Muzny D.M."/>
            <person name="Neunemann D."/>
            <person name="Ongeri F."/>
            <person name="Pauchet Y."/>
            <person name="Pu L.L."/>
            <person name="Pyrousis I."/>
            <person name="Rao X.J."/>
            <person name="Redding A."/>
            <person name="Roesel C."/>
            <person name="Sanchez-Gracia A."/>
            <person name="Schaack S."/>
            <person name="Shukla A."/>
            <person name="Tetreau G."/>
            <person name="Wang Y."/>
            <person name="Xiong G.H."/>
            <person name="Traut W."/>
            <person name="Walsh T.K."/>
            <person name="Worley K.C."/>
            <person name="Wu D."/>
            <person name="Wu W."/>
            <person name="Wu Y.Q."/>
            <person name="Zhang X."/>
            <person name="Zou Z."/>
            <person name="Zucker H."/>
            <person name="Briscoe A.D."/>
            <person name="Burmester T."/>
            <person name="Clem R.J."/>
            <person name="Feyereisen R."/>
            <person name="Grimmelikhuijzen C.J.P."/>
            <person name="Hamodrakas S.J."/>
            <person name="Hansson B.S."/>
            <person name="Huguet E."/>
            <person name="Jermiin L.S."/>
            <person name="Lan Q."/>
            <person name="Lehman H.K."/>
            <person name="Lorenzen M."/>
            <person name="Merzendorfer H."/>
            <person name="Michalopoulos I."/>
            <person name="Morton D.B."/>
            <person name="Muthukrishnan S."/>
            <person name="Oakeshott J.G."/>
            <person name="Palmer W."/>
            <person name="Park Y."/>
            <person name="Passarelli A.L."/>
            <person name="Rozas J."/>
            <person name="Schwartz L.M."/>
            <person name="Smith W."/>
            <person name="Southgate A."/>
            <person name="Vilcinskas A."/>
            <person name="Vogt R."/>
            <person name="Wang P."/>
            <person name="Werren J."/>
            <person name="Yu X.Q."/>
            <person name="Zhou J.J."/>
            <person name="Brown S.J."/>
            <person name="Scherer S.E."/>
            <person name="Richards S."/>
            <person name="Blissard G.W."/>
        </authorList>
    </citation>
    <scope>NUCLEOTIDE SEQUENCE</scope>
</reference>
<keyword evidence="3" id="KW-1185">Reference proteome</keyword>
<accession>A0A921ZRA8</accession>
<comment type="caution">
    <text evidence="2">The sequence shown here is derived from an EMBL/GenBank/DDBJ whole genome shotgun (WGS) entry which is preliminary data.</text>
</comment>
<dbReference type="Pfam" id="PF01498">
    <property type="entry name" value="HTH_Tnp_Tc3_2"/>
    <property type="match status" value="1"/>
</dbReference>
<protein>
    <recommendedName>
        <fullName evidence="1">Transposase Tc1-like domain-containing protein</fullName>
    </recommendedName>
</protein>
<reference evidence="2" key="2">
    <citation type="submission" date="2020-12" db="EMBL/GenBank/DDBJ databases">
        <authorList>
            <person name="Kanost M."/>
        </authorList>
    </citation>
    <scope>NUCLEOTIDE SEQUENCE</scope>
</reference>
<dbReference type="EMBL" id="JH668890">
    <property type="protein sequence ID" value="KAG6462792.1"/>
    <property type="molecule type" value="Genomic_DNA"/>
</dbReference>